<comment type="caution">
    <text evidence="1">The sequence shown here is derived from an EMBL/GenBank/DDBJ whole genome shotgun (WGS) entry which is preliminary data.</text>
</comment>
<evidence type="ECO:0000313" key="1">
    <source>
        <dbReference type="EMBL" id="KAF6723992.1"/>
    </source>
</evidence>
<name>A0A834FAR1_ORYME</name>
<gene>
    <name evidence="1" type="ORF">FQA47_004150</name>
</gene>
<dbReference type="Proteomes" id="UP000646548">
    <property type="component" value="Unassembled WGS sequence"/>
</dbReference>
<reference evidence="1" key="1">
    <citation type="journal article" name="BMC Genomics">
        <title>Long-read sequencing and de novo genome assembly of marine medaka (Oryzias melastigma).</title>
        <authorList>
            <person name="Liang P."/>
            <person name="Saqib H.S.A."/>
            <person name="Ni X."/>
            <person name="Shen Y."/>
        </authorList>
    </citation>
    <scope>NUCLEOTIDE SEQUENCE</scope>
    <source>
        <strain evidence="1">Bigg-433</strain>
    </source>
</reference>
<accession>A0A834FAR1</accession>
<protein>
    <submittedName>
        <fullName evidence="1">Uncharacterized protein</fullName>
    </submittedName>
</protein>
<proteinExistence type="predicted"/>
<organism evidence="1 2">
    <name type="scientific">Oryzias melastigma</name>
    <name type="common">Marine medaka</name>
    <dbReference type="NCBI Taxonomy" id="30732"/>
    <lineage>
        <taxon>Eukaryota</taxon>
        <taxon>Metazoa</taxon>
        <taxon>Chordata</taxon>
        <taxon>Craniata</taxon>
        <taxon>Vertebrata</taxon>
        <taxon>Euteleostomi</taxon>
        <taxon>Actinopterygii</taxon>
        <taxon>Neopterygii</taxon>
        <taxon>Teleostei</taxon>
        <taxon>Neoteleostei</taxon>
        <taxon>Acanthomorphata</taxon>
        <taxon>Ovalentaria</taxon>
        <taxon>Atherinomorphae</taxon>
        <taxon>Beloniformes</taxon>
        <taxon>Adrianichthyidae</taxon>
        <taxon>Oryziinae</taxon>
        <taxon>Oryzias</taxon>
    </lineage>
</organism>
<sequence length="77" mass="8224">MATSVSDEAREGRRRGAAAAAAALQMLADRSPRSDPTCARGRQPASRLLLEMFLTQLFQHEAGGEARQAVRADESPG</sequence>
<dbReference type="EMBL" id="WKFB01000407">
    <property type="protein sequence ID" value="KAF6723992.1"/>
    <property type="molecule type" value="Genomic_DNA"/>
</dbReference>
<evidence type="ECO:0000313" key="2">
    <source>
        <dbReference type="Proteomes" id="UP000646548"/>
    </source>
</evidence>
<dbReference type="AlphaFoldDB" id="A0A834FAR1"/>